<evidence type="ECO:0000256" key="1">
    <source>
        <dbReference type="SAM" id="Phobius"/>
    </source>
</evidence>
<sequence length="90" mass="10343">MAGNRKAPHHPHPLCNLSALRSHLHLRSSLTITHLPYLLNHHMVLFPGFLSFPLVFIFCTYQVTGLYSFMRNYLPPGETLLQTVLLLHCH</sequence>
<protein>
    <submittedName>
        <fullName evidence="2">Uncharacterized protein</fullName>
    </submittedName>
</protein>
<evidence type="ECO:0000313" key="3">
    <source>
        <dbReference type="Proteomes" id="UP001482620"/>
    </source>
</evidence>
<dbReference type="Proteomes" id="UP001482620">
    <property type="component" value="Unassembled WGS sequence"/>
</dbReference>
<keyword evidence="3" id="KW-1185">Reference proteome</keyword>
<keyword evidence="1" id="KW-0472">Membrane</keyword>
<gene>
    <name evidence="2" type="ORF">ILYODFUR_024344</name>
</gene>
<evidence type="ECO:0000313" key="2">
    <source>
        <dbReference type="EMBL" id="MEQ2252680.1"/>
    </source>
</evidence>
<organism evidence="2 3">
    <name type="scientific">Ilyodon furcidens</name>
    <name type="common">goldbreast splitfin</name>
    <dbReference type="NCBI Taxonomy" id="33524"/>
    <lineage>
        <taxon>Eukaryota</taxon>
        <taxon>Metazoa</taxon>
        <taxon>Chordata</taxon>
        <taxon>Craniata</taxon>
        <taxon>Vertebrata</taxon>
        <taxon>Euteleostomi</taxon>
        <taxon>Actinopterygii</taxon>
        <taxon>Neopterygii</taxon>
        <taxon>Teleostei</taxon>
        <taxon>Neoteleostei</taxon>
        <taxon>Acanthomorphata</taxon>
        <taxon>Ovalentaria</taxon>
        <taxon>Atherinomorphae</taxon>
        <taxon>Cyprinodontiformes</taxon>
        <taxon>Goodeidae</taxon>
        <taxon>Ilyodon</taxon>
    </lineage>
</organism>
<keyword evidence="1" id="KW-1133">Transmembrane helix</keyword>
<keyword evidence="1" id="KW-0812">Transmembrane</keyword>
<reference evidence="2 3" key="1">
    <citation type="submission" date="2021-06" db="EMBL/GenBank/DDBJ databases">
        <authorList>
            <person name="Palmer J.M."/>
        </authorList>
    </citation>
    <scope>NUCLEOTIDE SEQUENCE [LARGE SCALE GENOMIC DNA]</scope>
    <source>
        <strain evidence="3">if_2019</strain>
        <tissue evidence="2">Muscle</tissue>
    </source>
</reference>
<feature type="transmembrane region" description="Helical" evidence="1">
    <location>
        <begin position="44"/>
        <end position="63"/>
    </location>
</feature>
<comment type="caution">
    <text evidence="2">The sequence shown here is derived from an EMBL/GenBank/DDBJ whole genome shotgun (WGS) entry which is preliminary data.</text>
</comment>
<proteinExistence type="predicted"/>
<name>A0ABV0V7N4_9TELE</name>
<accession>A0ABV0V7N4</accession>
<dbReference type="EMBL" id="JAHRIQ010095559">
    <property type="protein sequence ID" value="MEQ2252680.1"/>
    <property type="molecule type" value="Genomic_DNA"/>
</dbReference>